<reference evidence="1" key="1">
    <citation type="journal article" date="2014" name="Int. J. Syst. Evol. Microbiol.">
        <title>Complete genome sequence of Corynebacterium casei LMG S-19264T (=DSM 44701T), isolated from a smear-ripened cheese.</title>
        <authorList>
            <consortium name="US DOE Joint Genome Institute (JGI-PGF)"/>
            <person name="Walter F."/>
            <person name="Albersmeier A."/>
            <person name="Kalinowski J."/>
            <person name="Ruckert C."/>
        </authorList>
    </citation>
    <scope>NUCLEOTIDE SEQUENCE</scope>
    <source>
        <strain evidence="1">KCTC 23310</strain>
    </source>
</reference>
<comment type="caution">
    <text evidence="1">The sequence shown here is derived from an EMBL/GenBank/DDBJ whole genome shotgun (WGS) entry which is preliminary data.</text>
</comment>
<dbReference type="InterPro" id="IPR050644">
    <property type="entry name" value="PG_Glycine_Bridge_Synth"/>
</dbReference>
<dbReference type="Gene3D" id="3.40.630.30">
    <property type="match status" value="1"/>
</dbReference>
<name>A0A918WGE5_9RHOB</name>
<proteinExistence type="predicted"/>
<dbReference type="SUPFAM" id="SSF55729">
    <property type="entry name" value="Acyl-CoA N-acyltransferases (Nat)"/>
    <property type="match status" value="1"/>
</dbReference>
<gene>
    <name evidence="1" type="ORF">GCM10007315_03240</name>
</gene>
<keyword evidence="2" id="KW-1185">Reference proteome</keyword>
<dbReference type="PANTHER" id="PTHR36174:SF1">
    <property type="entry name" value="LIPID II:GLYCINE GLYCYLTRANSFERASE"/>
    <property type="match status" value="1"/>
</dbReference>
<dbReference type="InterPro" id="IPR016181">
    <property type="entry name" value="Acyl_CoA_acyltransferase"/>
</dbReference>
<dbReference type="Proteomes" id="UP000638981">
    <property type="component" value="Unassembled WGS sequence"/>
</dbReference>
<organism evidence="1 2">
    <name type="scientific">Neogemmobacter tilapiae</name>
    <dbReference type="NCBI Taxonomy" id="875041"/>
    <lineage>
        <taxon>Bacteria</taxon>
        <taxon>Pseudomonadati</taxon>
        <taxon>Pseudomonadota</taxon>
        <taxon>Alphaproteobacteria</taxon>
        <taxon>Rhodobacterales</taxon>
        <taxon>Paracoccaceae</taxon>
        <taxon>Neogemmobacter</taxon>
    </lineage>
</organism>
<protein>
    <submittedName>
        <fullName evidence="1">Acetyltransferase</fullName>
    </submittedName>
</protein>
<dbReference type="RefSeq" id="WP_189409753.1">
    <property type="nucleotide sequence ID" value="NZ_BMYJ01000001.1"/>
</dbReference>
<evidence type="ECO:0000313" key="1">
    <source>
        <dbReference type="EMBL" id="GHC45234.1"/>
    </source>
</evidence>
<dbReference type="PANTHER" id="PTHR36174">
    <property type="entry name" value="LIPID II:GLYCINE GLYCYLTRANSFERASE"/>
    <property type="match status" value="1"/>
</dbReference>
<accession>A0A918WGE5</accession>
<dbReference type="EMBL" id="BMYJ01000001">
    <property type="protein sequence ID" value="GHC45234.1"/>
    <property type="molecule type" value="Genomic_DNA"/>
</dbReference>
<evidence type="ECO:0000313" key="2">
    <source>
        <dbReference type="Proteomes" id="UP000638981"/>
    </source>
</evidence>
<reference evidence="1" key="2">
    <citation type="submission" date="2020-09" db="EMBL/GenBank/DDBJ databases">
        <authorList>
            <person name="Sun Q."/>
            <person name="Kim S."/>
        </authorList>
    </citation>
    <scope>NUCLEOTIDE SEQUENCE</scope>
    <source>
        <strain evidence="1">KCTC 23310</strain>
    </source>
</reference>
<dbReference type="AlphaFoldDB" id="A0A918WGE5"/>
<sequence>MENLRECFDPAEWAALCAASPDQPMAQSWDYGQAMAVLGARVRRFVFGETIAQVLERPGLRLVNRGPLGPRAGPMLRRLARHWGVTLATPEHALPGWGRMPLITPRHQAIWRLDPDADAMRGNLSAKWRNRLLRAEERGLRITHGQVASLNELLTAEAIQRQQRGYRALPGAFAIHWPGEKLLLEWREGGQMQAGMLFLRHGAWASYHIGWASDRGRAVFAHGPMLWKAARILSDQGISTLDLGTVDSANPGLAHFKLGTGAELRALGPTVWAVW</sequence>